<comment type="caution">
    <text evidence="1">The sequence shown here is derived from an EMBL/GenBank/DDBJ whole genome shotgun (WGS) entry which is preliminary data.</text>
</comment>
<organism evidence="1 2">
    <name type="scientific">Cryobacterium psychrophilum</name>
    <dbReference type="NCBI Taxonomy" id="41988"/>
    <lineage>
        <taxon>Bacteria</taxon>
        <taxon>Bacillati</taxon>
        <taxon>Actinomycetota</taxon>
        <taxon>Actinomycetes</taxon>
        <taxon>Micrococcales</taxon>
        <taxon>Microbacteriaceae</taxon>
        <taxon>Cryobacterium</taxon>
    </lineage>
</organism>
<evidence type="ECO:0000313" key="1">
    <source>
        <dbReference type="EMBL" id="TFD79057.1"/>
    </source>
</evidence>
<dbReference type="AlphaFoldDB" id="A0A4Y8KMS2"/>
<gene>
    <name evidence="1" type="ORF">E3T53_08115</name>
</gene>
<sequence>MVPLFRLSGWSFVAAIVAFFAMAVVSAIEPHFGLPVLYVMVWCAVLSFFFLWGALIAALSPPK</sequence>
<dbReference type="RefSeq" id="WP_134173184.1">
    <property type="nucleotide sequence ID" value="NZ_SODI01000001.1"/>
</dbReference>
<proteinExistence type="predicted"/>
<dbReference type="Proteomes" id="UP000298218">
    <property type="component" value="Unassembled WGS sequence"/>
</dbReference>
<name>A0A4Y8KMS2_9MICO</name>
<keyword evidence="2" id="KW-1185">Reference proteome</keyword>
<accession>A0A4Y8KMS2</accession>
<dbReference type="EMBL" id="SOHQ01000026">
    <property type="protein sequence ID" value="TFD79057.1"/>
    <property type="molecule type" value="Genomic_DNA"/>
</dbReference>
<reference evidence="1 2" key="1">
    <citation type="submission" date="2019-03" db="EMBL/GenBank/DDBJ databases">
        <title>Genomics of glacier-inhabiting Cryobacterium strains.</title>
        <authorList>
            <person name="Liu Q."/>
            <person name="Xin Y.-H."/>
        </authorList>
    </citation>
    <scope>NUCLEOTIDE SEQUENCE [LARGE SCALE GENOMIC DNA]</scope>
    <source>
        <strain evidence="1 2">CGMCC 1.4292</strain>
    </source>
</reference>
<protein>
    <submittedName>
        <fullName evidence="1">Uncharacterized protein</fullName>
    </submittedName>
</protein>
<evidence type="ECO:0000313" key="2">
    <source>
        <dbReference type="Proteomes" id="UP000298218"/>
    </source>
</evidence>